<proteinExistence type="predicted"/>
<evidence type="ECO:0000313" key="3">
    <source>
        <dbReference type="Proteomes" id="UP001596226"/>
    </source>
</evidence>
<dbReference type="Proteomes" id="UP001596226">
    <property type="component" value="Unassembled WGS sequence"/>
</dbReference>
<organism evidence="2 3">
    <name type="scientific">Micromonospora vulcania</name>
    <dbReference type="NCBI Taxonomy" id="1441873"/>
    <lineage>
        <taxon>Bacteria</taxon>
        <taxon>Bacillati</taxon>
        <taxon>Actinomycetota</taxon>
        <taxon>Actinomycetes</taxon>
        <taxon>Micromonosporales</taxon>
        <taxon>Micromonosporaceae</taxon>
        <taxon>Micromonospora</taxon>
    </lineage>
</organism>
<feature type="region of interest" description="Disordered" evidence="1">
    <location>
        <begin position="1"/>
        <end position="20"/>
    </location>
</feature>
<dbReference type="RefSeq" id="WP_377508140.1">
    <property type="nucleotide sequence ID" value="NZ_JBHSQS010000004.1"/>
</dbReference>
<accession>A0ABW1H2N4</accession>
<protein>
    <submittedName>
        <fullName evidence="2">Uncharacterized protein</fullName>
    </submittedName>
</protein>
<dbReference type="EMBL" id="JBHSQS010000004">
    <property type="protein sequence ID" value="MFC5923438.1"/>
    <property type="molecule type" value="Genomic_DNA"/>
</dbReference>
<evidence type="ECO:0000313" key="2">
    <source>
        <dbReference type="EMBL" id="MFC5923438.1"/>
    </source>
</evidence>
<comment type="caution">
    <text evidence="2">The sequence shown here is derived from an EMBL/GenBank/DDBJ whole genome shotgun (WGS) entry which is preliminary data.</text>
</comment>
<name>A0ABW1H2N4_9ACTN</name>
<reference evidence="3" key="1">
    <citation type="journal article" date="2019" name="Int. J. Syst. Evol. Microbiol.">
        <title>The Global Catalogue of Microorganisms (GCM) 10K type strain sequencing project: providing services to taxonomists for standard genome sequencing and annotation.</title>
        <authorList>
            <consortium name="The Broad Institute Genomics Platform"/>
            <consortium name="The Broad Institute Genome Sequencing Center for Infectious Disease"/>
            <person name="Wu L."/>
            <person name="Ma J."/>
        </authorList>
    </citation>
    <scope>NUCLEOTIDE SEQUENCE [LARGE SCALE GENOMIC DNA]</scope>
    <source>
        <strain evidence="3">CGMCC 4.7144</strain>
    </source>
</reference>
<keyword evidence="3" id="KW-1185">Reference proteome</keyword>
<gene>
    <name evidence="2" type="ORF">ACFQGL_08805</name>
</gene>
<sequence>MMWSVGNAESRPRRRASARSTEDLIEEAWTLVLADDGGADRPAHLRVYLDGHPGLPRLADAAARPGGPPVAWFEPDGQSVQPGADGRLREVHVEAAVLLGLPRWTDSALPSNTRGWSVRPVDVGLCLSDPTGQVFAVGVGEVPEGWTSAARSAPQVLAVYGVRPTRLAGLPSSPRRTPDEQLREAQRAGFVAAGLATFVGSPRR</sequence>
<evidence type="ECO:0000256" key="1">
    <source>
        <dbReference type="SAM" id="MobiDB-lite"/>
    </source>
</evidence>